<gene>
    <name evidence="3" type="ORF">ACMU_08935</name>
</gene>
<dbReference type="Pfam" id="PF00656">
    <property type="entry name" value="Peptidase_C14"/>
    <property type="match status" value="1"/>
</dbReference>
<evidence type="ECO:0000313" key="3">
    <source>
        <dbReference type="EMBL" id="KAJ55883.1"/>
    </source>
</evidence>
<feature type="signal peptide" evidence="1">
    <location>
        <begin position="1"/>
        <end position="24"/>
    </location>
</feature>
<proteinExistence type="predicted"/>
<dbReference type="STRING" id="1454373.ACMU_08935"/>
<dbReference type="PANTHER" id="PTHR48104:SF30">
    <property type="entry name" value="METACASPASE-1"/>
    <property type="match status" value="1"/>
</dbReference>
<dbReference type="InterPro" id="IPR050452">
    <property type="entry name" value="Metacaspase"/>
</dbReference>
<dbReference type="SUPFAM" id="SSF52129">
    <property type="entry name" value="Caspase-like"/>
    <property type="match status" value="1"/>
</dbReference>
<dbReference type="PANTHER" id="PTHR48104">
    <property type="entry name" value="METACASPASE-4"/>
    <property type="match status" value="1"/>
</dbReference>
<keyword evidence="1" id="KW-0732">Signal</keyword>
<dbReference type="Gene3D" id="3.40.50.1460">
    <property type="match status" value="1"/>
</dbReference>
<protein>
    <recommendedName>
        <fullName evidence="2">Peptidase C14 caspase domain-containing protein</fullName>
    </recommendedName>
</protein>
<evidence type="ECO:0000313" key="4">
    <source>
        <dbReference type="Proteomes" id="UP000026249"/>
    </source>
</evidence>
<comment type="caution">
    <text evidence="3">The sequence shown here is derived from an EMBL/GenBank/DDBJ whole genome shotgun (WGS) entry which is preliminary data.</text>
</comment>
<dbReference type="GO" id="GO:0005737">
    <property type="term" value="C:cytoplasm"/>
    <property type="evidence" value="ECO:0007669"/>
    <property type="project" value="TreeGrafter"/>
</dbReference>
<evidence type="ECO:0000256" key="1">
    <source>
        <dbReference type="SAM" id="SignalP"/>
    </source>
</evidence>
<evidence type="ECO:0000259" key="2">
    <source>
        <dbReference type="Pfam" id="PF00656"/>
    </source>
</evidence>
<sequence>MRPLCFANLAVMAALGLMPVDVQAREPQVHALVIGIDEYEHIGSLKGAVNDANDISDALSDLPGAQVTTLLNDAATRDAILDHWRKTAKQVQPGDTMIVTYAGHGWHEPEAHPGNETDGQDETFLLGAFAEQGAAAAHRIRDDEVAELVALIPDGATMILVADSCHSGTMMRSVRNVHGYRYFDGDKITDDPLPPPPPKTRPDDLVAANTIFLSAVADSELAPEMEVDGEIRGALSIAFAEAMRGFADADRNGVLTKGELEVHVLETVKSISSGIQRPQVGPAGHVDTHAVSLSADAVASIDNVVNANPFTLGFDALPPQKVWTSQSGVFFPSGAQSVDSETSASLIIDTQSDAMFSSIGDTLATLPDDPADAAIAVQRMVDKRRILDELRQYDPGQPLDVSFQGGNGTYKDGETVVTHIGGRESDKIWLLHLSSTGTITHLFPLAEYNDPTTSAPSDTLAIPLGVTSPFGADAIIAIEAKGEIPELDQTLRLFNGQSDMAGLWDSLHGTLAERDDVAVAVFSFFTTQSDG</sequence>
<dbReference type="InterPro" id="IPR029030">
    <property type="entry name" value="Caspase-like_dom_sf"/>
</dbReference>
<reference evidence="3 4" key="1">
    <citation type="submission" date="2014-03" db="EMBL/GenBank/DDBJ databases">
        <title>Draft Genome Sequence of Actibacterium mucosum KCTC 23349, a Marine Alphaproteobacterium with Complex Ionic Requirements Isolated from Mediterranean Seawater at Malvarrosa Beach, Valencia, Spain.</title>
        <authorList>
            <person name="Arahal D.R."/>
            <person name="Shao Z."/>
            <person name="Lai Q."/>
            <person name="Pujalte M.J."/>
        </authorList>
    </citation>
    <scope>NUCLEOTIDE SEQUENCE [LARGE SCALE GENOMIC DNA]</scope>
    <source>
        <strain evidence="3 4">KCTC 23349</strain>
    </source>
</reference>
<dbReference type="PROSITE" id="PS00018">
    <property type="entry name" value="EF_HAND_1"/>
    <property type="match status" value="1"/>
</dbReference>
<dbReference type="InterPro" id="IPR011600">
    <property type="entry name" value="Pept_C14_caspase"/>
</dbReference>
<accession>A0A037ZIG0</accession>
<feature type="domain" description="Peptidase C14 caspase" evidence="2">
    <location>
        <begin position="30"/>
        <end position="279"/>
    </location>
</feature>
<dbReference type="EMBL" id="JFKE01000003">
    <property type="protein sequence ID" value="KAJ55883.1"/>
    <property type="molecule type" value="Genomic_DNA"/>
</dbReference>
<dbReference type="GO" id="GO:0006508">
    <property type="term" value="P:proteolysis"/>
    <property type="evidence" value="ECO:0007669"/>
    <property type="project" value="InterPro"/>
</dbReference>
<organism evidence="3 4">
    <name type="scientific">Actibacterium mucosum KCTC 23349</name>
    <dbReference type="NCBI Taxonomy" id="1454373"/>
    <lineage>
        <taxon>Bacteria</taxon>
        <taxon>Pseudomonadati</taxon>
        <taxon>Pseudomonadota</taxon>
        <taxon>Alphaproteobacteria</taxon>
        <taxon>Rhodobacterales</taxon>
        <taxon>Roseobacteraceae</taxon>
        <taxon>Actibacterium</taxon>
    </lineage>
</organism>
<dbReference type="Proteomes" id="UP000026249">
    <property type="component" value="Unassembled WGS sequence"/>
</dbReference>
<feature type="chain" id="PRO_5001559587" description="Peptidase C14 caspase domain-containing protein" evidence="1">
    <location>
        <begin position="25"/>
        <end position="531"/>
    </location>
</feature>
<dbReference type="InterPro" id="IPR018247">
    <property type="entry name" value="EF_Hand_1_Ca_BS"/>
</dbReference>
<name>A0A037ZIG0_9RHOB</name>
<dbReference type="GO" id="GO:0004197">
    <property type="term" value="F:cysteine-type endopeptidase activity"/>
    <property type="evidence" value="ECO:0007669"/>
    <property type="project" value="InterPro"/>
</dbReference>
<keyword evidence="4" id="KW-1185">Reference proteome</keyword>
<dbReference type="AlphaFoldDB" id="A0A037ZIG0"/>